<evidence type="ECO:0000313" key="1">
    <source>
        <dbReference type="EMBL" id="KKL23657.1"/>
    </source>
</evidence>
<comment type="caution">
    <text evidence="1">The sequence shown here is derived from an EMBL/GenBank/DDBJ whole genome shotgun (WGS) entry which is preliminary data.</text>
</comment>
<dbReference type="InterPro" id="IPR027417">
    <property type="entry name" value="P-loop_NTPase"/>
</dbReference>
<organism evidence="1">
    <name type="scientific">marine sediment metagenome</name>
    <dbReference type="NCBI Taxonomy" id="412755"/>
    <lineage>
        <taxon>unclassified sequences</taxon>
        <taxon>metagenomes</taxon>
        <taxon>ecological metagenomes</taxon>
    </lineage>
</organism>
<dbReference type="Gene3D" id="3.40.50.300">
    <property type="entry name" value="P-loop containing nucleotide triphosphate hydrolases"/>
    <property type="match status" value="1"/>
</dbReference>
<accession>A0A0F9CB83</accession>
<protein>
    <recommendedName>
        <fullName evidence="2">Terminase large subunit gp17-like C-terminal domain-containing protein</fullName>
    </recommendedName>
</protein>
<dbReference type="AlphaFoldDB" id="A0A0F9CB83"/>
<sequence length="517" mass="59106">DTLFWKLLYMHKNLPLWVQPPLRQGRELSERHMLNPVTNAVIDGESTNADLGAGGRRQSVFCDEFSRVNPPDAESIAETISDTTPCRIFASTPTSRGHPFGKLRFSTKIPVFTMAWYRHPWKKRGLYRSPDINTVIILDIEYYQQRWPEVFNQYKNEEPIKYSDLEKQMLFTVIKSVDKFKLGFVADGNDKLRSPWYDREDKRRTPRDRATNIDIDYVGSGDMVFTADVLRRMIEEGCRPPDVEGELKYRVFTDEILDVKLERQTGRNRFKWWGPLAGSRPPQHHNYIVGCDISMGTGQSNSVASIYDCDTHIKCGRWTCPNTSPTHFAELAVALGKWVGGSTGKAFLIWESNGPGQIFAQRVNELGYDFIYRTREEKIPSRRRKRTPGWYSSGDNKLNMLSGYDAALDAHFKRGMETKAFFNPDEQALREAEDYIFYPSGKGTGPSSCQADEGGAKAAHGDIVIADGLCCLARWDQPRASIEFNPNGYKPAGSFAYRRNERQIADREKQEDGKWLI</sequence>
<evidence type="ECO:0008006" key="2">
    <source>
        <dbReference type="Google" id="ProtNLM"/>
    </source>
</evidence>
<proteinExistence type="predicted"/>
<name>A0A0F9CB83_9ZZZZ</name>
<gene>
    <name evidence="1" type="ORF">LCGC14_2423190</name>
</gene>
<dbReference type="Gene3D" id="3.30.420.240">
    <property type="match status" value="1"/>
</dbReference>
<feature type="non-terminal residue" evidence="1">
    <location>
        <position position="1"/>
    </location>
</feature>
<reference evidence="1" key="1">
    <citation type="journal article" date="2015" name="Nature">
        <title>Complex archaea that bridge the gap between prokaryotes and eukaryotes.</title>
        <authorList>
            <person name="Spang A."/>
            <person name="Saw J.H."/>
            <person name="Jorgensen S.L."/>
            <person name="Zaremba-Niedzwiedzka K."/>
            <person name="Martijn J."/>
            <person name="Lind A.E."/>
            <person name="van Eijk R."/>
            <person name="Schleper C."/>
            <person name="Guy L."/>
            <person name="Ettema T.J."/>
        </authorList>
    </citation>
    <scope>NUCLEOTIDE SEQUENCE</scope>
</reference>
<dbReference type="EMBL" id="LAZR01036893">
    <property type="protein sequence ID" value="KKL23657.1"/>
    <property type="molecule type" value="Genomic_DNA"/>
</dbReference>